<evidence type="ECO:0000256" key="4">
    <source>
        <dbReference type="ARBA" id="ARBA00022617"/>
    </source>
</evidence>
<dbReference type="InterPro" id="IPR036396">
    <property type="entry name" value="Cyt_P450_sf"/>
</dbReference>
<evidence type="ECO:0000313" key="11">
    <source>
        <dbReference type="Proteomes" id="UP001203297"/>
    </source>
</evidence>
<dbReference type="SUPFAM" id="SSF48264">
    <property type="entry name" value="Cytochrome P450"/>
    <property type="match status" value="1"/>
</dbReference>
<dbReference type="GO" id="GO:0004497">
    <property type="term" value="F:monooxygenase activity"/>
    <property type="evidence" value="ECO:0007669"/>
    <property type="project" value="UniProtKB-KW"/>
</dbReference>
<gene>
    <name evidence="10" type="ORF">B0F90DRAFT_1716875</name>
</gene>
<dbReference type="InterPro" id="IPR002401">
    <property type="entry name" value="Cyt_P450_E_grp-I"/>
</dbReference>
<dbReference type="GO" id="GO:0005506">
    <property type="term" value="F:iron ion binding"/>
    <property type="evidence" value="ECO:0007669"/>
    <property type="project" value="InterPro"/>
</dbReference>
<evidence type="ECO:0000256" key="5">
    <source>
        <dbReference type="ARBA" id="ARBA00022723"/>
    </source>
</evidence>
<evidence type="ECO:0000256" key="7">
    <source>
        <dbReference type="ARBA" id="ARBA00023004"/>
    </source>
</evidence>
<accession>A0AAD4M6U3</accession>
<evidence type="ECO:0000256" key="1">
    <source>
        <dbReference type="ARBA" id="ARBA00001971"/>
    </source>
</evidence>
<evidence type="ECO:0000256" key="2">
    <source>
        <dbReference type="ARBA" id="ARBA00005179"/>
    </source>
</evidence>
<comment type="pathway">
    <text evidence="2">Secondary metabolite biosynthesis.</text>
</comment>
<evidence type="ECO:0000256" key="8">
    <source>
        <dbReference type="ARBA" id="ARBA00023033"/>
    </source>
</evidence>
<dbReference type="PANTHER" id="PTHR46300:SF7">
    <property type="entry name" value="P450, PUTATIVE (EUROFUNG)-RELATED"/>
    <property type="match status" value="1"/>
</dbReference>
<dbReference type="CDD" id="cd11065">
    <property type="entry name" value="CYP64-like"/>
    <property type="match status" value="1"/>
</dbReference>
<dbReference type="PANTHER" id="PTHR46300">
    <property type="entry name" value="P450, PUTATIVE (EUROFUNG)-RELATED-RELATED"/>
    <property type="match status" value="1"/>
</dbReference>
<comment type="caution">
    <text evidence="10">The sequence shown here is derived from an EMBL/GenBank/DDBJ whole genome shotgun (WGS) entry which is preliminary data.</text>
</comment>
<dbReference type="GO" id="GO:0016705">
    <property type="term" value="F:oxidoreductase activity, acting on paired donors, with incorporation or reduction of molecular oxygen"/>
    <property type="evidence" value="ECO:0007669"/>
    <property type="project" value="InterPro"/>
</dbReference>
<dbReference type="PRINTS" id="PR00463">
    <property type="entry name" value="EP450I"/>
</dbReference>
<dbReference type="AlphaFoldDB" id="A0AAD4M6U3"/>
<sequence length="453" mass="51612">MIFMTALGQPMLFLNTQKTASDLLEKRSSIYIDRPRFIVVGEIITRGMSIAMSQSTDLWRRMRRAAVESFSKNAVKNYHAIQTREAVFFTSNVVSRPADIEKHIRRTTASIILSVAYDRPSVEGDDDRTVLRVNEHSEKVAATAAIGAHWVEFLPWMKHIPSRFAKWKRDAEYYYEDINSVYQELFSKVQNDLANGIDRPSMSANLLKNQDHFKLSGTERVWTAGVMFGAASETTAATLSWWFFAMVAYPQTQVRAQEELDKVVGRGRLPSFSDRPHLPYTHAIVKEVLRWRPPVRLGIPHVSIADDWYEGMFIPKGTMCISNIWQCNHQADIYGPDVDEFRPARFLDEHGELVEEGPTRDVREGGHVSYGYGRRLCVGQYLANDSVFINIATMLWAARFEHEKEGNGQEVSLDADSFIGNGIVSRPVSIPYRITPRFPEAVAMLAEARELQR</sequence>
<comment type="cofactor">
    <cofactor evidence="1 9">
        <name>heme</name>
        <dbReference type="ChEBI" id="CHEBI:30413"/>
    </cofactor>
</comment>
<organism evidence="10 11">
    <name type="scientific">Multifurca ochricompacta</name>
    <dbReference type="NCBI Taxonomy" id="376703"/>
    <lineage>
        <taxon>Eukaryota</taxon>
        <taxon>Fungi</taxon>
        <taxon>Dikarya</taxon>
        <taxon>Basidiomycota</taxon>
        <taxon>Agaricomycotina</taxon>
        <taxon>Agaricomycetes</taxon>
        <taxon>Russulales</taxon>
        <taxon>Russulaceae</taxon>
        <taxon>Multifurca</taxon>
    </lineage>
</organism>
<dbReference type="Proteomes" id="UP001203297">
    <property type="component" value="Unassembled WGS sequence"/>
</dbReference>
<reference evidence="10" key="1">
    <citation type="journal article" date="2022" name="New Phytol.">
        <title>Evolutionary transition to the ectomycorrhizal habit in the genomes of a hyperdiverse lineage of mushroom-forming fungi.</title>
        <authorList>
            <person name="Looney B."/>
            <person name="Miyauchi S."/>
            <person name="Morin E."/>
            <person name="Drula E."/>
            <person name="Courty P.E."/>
            <person name="Kohler A."/>
            <person name="Kuo A."/>
            <person name="LaButti K."/>
            <person name="Pangilinan J."/>
            <person name="Lipzen A."/>
            <person name="Riley R."/>
            <person name="Andreopoulos W."/>
            <person name="He G."/>
            <person name="Johnson J."/>
            <person name="Nolan M."/>
            <person name="Tritt A."/>
            <person name="Barry K.W."/>
            <person name="Grigoriev I.V."/>
            <person name="Nagy L.G."/>
            <person name="Hibbett D."/>
            <person name="Henrissat B."/>
            <person name="Matheny P.B."/>
            <person name="Labbe J."/>
            <person name="Martin F.M."/>
        </authorList>
    </citation>
    <scope>NUCLEOTIDE SEQUENCE</scope>
    <source>
        <strain evidence="10">BPL690</strain>
    </source>
</reference>
<dbReference type="EMBL" id="WTXG01000013">
    <property type="protein sequence ID" value="KAI0301682.1"/>
    <property type="molecule type" value="Genomic_DNA"/>
</dbReference>
<protein>
    <submittedName>
        <fullName evidence="10">Cytochrome P450</fullName>
    </submittedName>
</protein>
<name>A0AAD4M6U3_9AGAM</name>
<keyword evidence="11" id="KW-1185">Reference proteome</keyword>
<comment type="similarity">
    <text evidence="3">Belongs to the cytochrome P450 family.</text>
</comment>
<evidence type="ECO:0000256" key="3">
    <source>
        <dbReference type="ARBA" id="ARBA00010617"/>
    </source>
</evidence>
<keyword evidence="7 9" id="KW-0408">Iron</keyword>
<dbReference type="PRINTS" id="PR00385">
    <property type="entry name" value="P450"/>
</dbReference>
<evidence type="ECO:0000256" key="6">
    <source>
        <dbReference type="ARBA" id="ARBA00023002"/>
    </source>
</evidence>
<proteinExistence type="inferred from homology"/>
<dbReference type="InterPro" id="IPR001128">
    <property type="entry name" value="Cyt_P450"/>
</dbReference>
<keyword evidence="5 9" id="KW-0479">Metal-binding</keyword>
<dbReference type="Pfam" id="PF00067">
    <property type="entry name" value="p450"/>
    <property type="match status" value="1"/>
</dbReference>
<evidence type="ECO:0000256" key="9">
    <source>
        <dbReference type="PIRSR" id="PIRSR602401-1"/>
    </source>
</evidence>
<keyword evidence="6" id="KW-0560">Oxidoreductase</keyword>
<evidence type="ECO:0000313" key="10">
    <source>
        <dbReference type="EMBL" id="KAI0301682.1"/>
    </source>
</evidence>
<dbReference type="Gene3D" id="1.10.630.10">
    <property type="entry name" value="Cytochrome P450"/>
    <property type="match status" value="1"/>
</dbReference>
<feature type="binding site" description="axial binding residue" evidence="9">
    <location>
        <position position="377"/>
    </location>
    <ligand>
        <name>heme</name>
        <dbReference type="ChEBI" id="CHEBI:30413"/>
    </ligand>
    <ligandPart>
        <name>Fe</name>
        <dbReference type="ChEBI" id="CHEBI:18248"/>
    </ligandPart>
</feature>
<dbReference type="GO" id="GO:0020037">
    <property type="term" value="F:heme binding"/>
    <property type="evidence" value="ECO:0007669"/>
    <property type="project" value="InterPro"/>
</dbReference>
<keyword evidence="4 9" id="KW-0349">Heme</keyword>
<dbReference type="InterPro" id="IPR050364">
    <property type="entry name" value="Cytochrome_P450_fung"/>
</dbReference>
<keyword evidence="8" id="KW-0503">Monooxygenase</keyword>